<comment type="subcellular location">
    <subcellularLocation>
        <location evidence="1">Cytoplasm</location>
    </subcellularLocation>
</comment>
<feature type="compositionally biased region" description="Low complexity" evidence="7">
    <location>
        <begin position="937"/>
        <end position="953"/>
    </location>
</feature>
<dbReference type="PANTHER" id="PTHR14005">
    <property type="entry name" value="EUKARYOTIC TRANSLATION INITIATION FACTOR 3, THETA SUBUNIT"/>
    <property type="match status" value="1"/>
</dbReference>
<feature type="region of interest" description="Disordered" evidence="7">
    <location>
        <begin position="787"/>
        <end position="1051"/>
    </location>
</feature>
<evidence type="ECO:0000313" key="10">
    <source>
        <dbReference type="Proteomes" id="UP000054350"/>
    </source>
</evidence>
<evidence type="ECO:0000256" key="6">
    <source>
        <dbReference type="SAM" id="Coils"/>
    </source>
</evidence>
<evidence type="ECO:0000256" key="7">
    <source>
        <dbReference type="SAM" id="MobiDB-lite"/>
    </source>
</evidence>
<dbReference type="eggNOG" id="KOG2072">
    <property type="taxonomic scope" value="Eukaryota"/>
</dbReference>
<reference evidence="9 10" key="1">
    <citation type="submission" date="2009-11" db="EMBL/GenBank/DDBJ databases">
        <title>Annotation of Allomyces macrogynus ATCC 38327.</title>
        <authorList>
            <consortium name="The Broad Institute Genome Sequencing Platform"/>
            <person name="Russ C."/>
            <person name="Cuomo C."/>
            <person name="Burger G."/>
            <person name="Gray M.W."/>
            <person name="Holland P.W.H."/>
            <person name="King N."/>
            <person name="Lang F.B.F."/>
            <person name="Roger A.J."/>
            <person name="Ruiz-Trillo I."/>
            <person name="Young S.K."/>
            <person name="Zeng Q."/>
            <person name="Gargeya S."/>
            <person name="Fitzgerald M."/>
            <person name="Haas B."/>
            <person name="Abouelleil A."/>
            <person name="Alvarado L."/>
            <person name="Arachchi H.M."/>
            <person name="Berlin A."/>
            <person name="Chapman S.B."/>
            <person name="Gearin G."/>
            <person name="Goldberg J."/>
            <person name="Griggs A."/>
            <person name="Gujja S."/>
            <person name="Hansen M."/>
            <person name="Heiman D."/>
            <person name="Howarth C."/>
            <person name="Larimer J."/>
            <person name="Lui A."/>
            <person name="MacDonald P.J.P."/>
            <person name="McCowen C."/>
            <person name="Montmayeur A."/>
            <person name="Murphy C."/>
            <person name="Neiman D."/>
            <person name="Pearson M."/>
            <person name="Priest M."/>
            <person name="Roberts A."/>
            <person name="Saif S."/>
            <person name="Shea T."/>
            <person name="Sisk P."/>
            <person name="Stolte C."/>
            <person name="Sykes S."/>
            <person name="Wortman J."/>
            <person name="Nusbaum C."/>
            <person name="Birren B."/>
        </authorList>
    </citation>
    <scope>NUCLEOTIDE SEQUENCE [LARGE SCALE GENOMIC DNA]</scope>
    <source>
        <strain evidence="9 10">ATCC 38327</strain>
    </source>
</reference>
<dbReference type="GO" id="GO:0043614">
    <property type="term" value="C:multi-eIF complex"/>
    <property type="evidence" value="ECO:0007669"/>
    <property type="project" value="TreeGrafter"/>
</dbReference>
<dbReference type="AlphaFoldDB" id="A0A0L0RWM9"/>
<proteinExistence type="predicted"/>
<feature type="domain" description="PCI" evidence="8">
    <location>
        <begin position="372"/>
        <end position="550"/>
    </location>
</feature>
<keyword evidence="4" id="KW-0694">RNA-binding</keyword>
<keyword evidence="5" id="KW-0648">Protein biosynthesis</keyword>
<dbReference type="InterPro" id="IPR000717">
    <property type="entry name" value="PCI_dom"/>
</dbReference>
<evidence type="ECO:0000256" key="2">
    <source>
        <dbReference type="ARBA" id="ARBA00022490"/>
    </source>
</evidence>
<dbReference type="VEuPathDB" id="FungiDB:AMAG_17677"/>
<feature type="compositionally biased region" description="Basic and acidic residues" evidence="7">
    <location>
        <begin position="106"/>
        <end position="120"/>
    </location>
</feature>
<sequence>MRPMYIKPENALQRAEELLEVNAPGEAISVLQETLVSRRSRSAPIASLEPLALKFVELVVQESRNRLAREALHSYKNLAQNTSVASVEKVVRRFLECAETKLKEAKEAKDAKEAAEKEAKEADEDLEDLETPDTFDSIFATVIDQLEDAEDDVVATATSTSTYKSKRRQREEFTPRLKFLWDAYRTVLDVLRNNGRLELLYQQTVAQAFAFCVRYGRKNEFRRLCDTLRLHLASIPRQTNAHHAINLSDPEVLQRFLDTRFVQLQTATDLELWQEGFKSAEDIYSLLIMAASLIAPNNPANPQLMAGLLPAALFTNKRHGTKMMQMVAQYYEKMTRIFSVSGDGVFLAAAWNKYYGWVLNMKGASALNDDEQRELAAHVVLSALAAPVFKDPVNAEAAQRFNRKHRLAAMLGLAHEPERASLLADASSKSVLSRVPQTVLDLYDALEVSFHPLSVAKRVRGLLTDLEQQPALAKYVPHLRDVAVAKILQQVATLYSTISFESLIEITSVGARPMDMFTLEQLILRGNQKGEFQIKINALTRTFDFVTKAATPDLRVLLQLPLFTQAALAEKREVFARARQQMEEEHRAALERQAVLEQKKEALEQIQQRKAKEEALARQKKMQEEREALQRKIAEETKQRELERLKKEQEEIRKAEARKIAEALKVKSGVTIADEDLDAMDTTAIFALQAEQIKKEKEALETKMAQVVKRQDFLERAMRKEEIPLLEKAREEQKVQDRKAFDEARKLAVKEAKERHATAVTIKHRVLRMMGDYQTLRDKLAKEHEEQIAREQEEAERKIAAAKAKRREHVREMLRQKKVAAEEAERRKRELEERAREEAERRAREAEEEEARLQAEEEEEEARREQEQQQDEGKYRPRGWTPPGAAPAAPARGGWAPPGAAAAPARGGWAPPGAAAAPAPSRGGWAPPGRDSPRPMPAAAAAGPARGGWAPPGRDSPRPGFGADRGASPSRPGFGADRGASPARGLPERSGAPEPWRPRREMGGAPPAREGFGGDRSSPAPGPWRPSGAGSPAGGEGLRRSDNAWRPPTRR</sequence>
<feature type="region of interest" description="Disordered" evidence="7">
    <location>
        <begin position="106"/>
        <end position="127"/>
    </location>
</feature>
<dbReference type="Gene3D" id="4.10.860.10">
    <property type="entry name" value="UVR domain"/>
    <property type="match status" value="1"/>
</dbReference>
<dbReference type="GO" id="GO:0003743">
    <property type="term" value="F:translation initiation factor activity"/>
    <property type="evidence" value="ECO:0007669"/>
    <property type="project" value="UniProtKB-KW"/>
</dbReference>
<keyword evidence="2" id="KW-0963">Cytoplasm</keyword>
<dbReference type="FunFam" id="4.10.860.10:FF:000001">
    <property type="entry name" value="Eukaryotic translation initiation factor 3 subunit A"/>
    <property type="match status" value="1"/>
</dbReference>
<dbReference type="Proteomes" id="UP000054350">
    <property type="component" value="Unassembled WGS sequence"/>
</dbReference>
<gene>
    <name evidence="9" type="ORF">AMAG_17677</name>
</gene>
<dbReference type="GO" id="GO:0071540">
    <property type="term" value="C:eukaryotic translation initiation factor 3 complex, eIF3e"/>
    <property type="evidence" value="ECO:0007669"/>
    <property type="project" value="TreeGrafter"/>
</dbReference>
<accession>A0A0L0RWM9</accession>
<evidence type="ECO:0000313" key="9">
    <source>
        <dbReference type="EMBL" id="KNE54504.1"/>
    </source>
</evidence>
<dbReference type="STRING" id="578462.A0A0L0RWM9"/>
<dbReference type="PANTHER" id="PTHR14005:SF0">
    <property type="entry name" value="EUKARYOTIC TRANSLATION INITIATION FACTOR 3 SUBUNIT A"/>
    <property type="match status" value="1"/>
</dbReference>
<keyword evidence="10" id="KW-1185">Reference proteome</keyword>
<reference evidence="10" key="2">
    <citation type="submission" date="2009-11" db="EMBL/GenBank/DDBJ databases">
        <title>The Genome Sequence of Allomyces macrogynus strain ATCC 38327.</title>
        <authorList>
            <consortium name="The Broad Institute Genome Sequencing Platform"/>
            <person name="Russ C."/>
            <person name="Cuomo C."/>
            <person name="Shea T."/>
            <person name="Young S.K."/>
            <person name="Zeng Q."/>
            <person name="Koehrsen M."/>
            <person name="Haas B."/>
            <person name="Borodovsky M."/>
            <person name="Guigo R."/>
            <person name="Alvarado L."/>
            <person name="Berlin A."/>
            <person name="Borenstein D."/>
            <person name="Chen Z."/>
            <person name="Engels R."/>
            <person name="Freedman E."/>
            <person name="Gellesch M."/>
            <person name="Goldberg J."/>
            <person name="Griggs A."/>
            <person name="Gujja S."/>
            <person name="Heiman D."/>
            <person name="Hepburn T."/>
            <person name="Howarth C."/>
            <person name="Jen D."/>
            <person name="Larson L."/>
            <person name="Lewis B."/>
            <person name="Mehta T."/>
            <person name="Park D."/>
            <person name="Pearson M."/>
            <person name="Roberts A."/>
            <person name="Saif S."/>
            <person name="Shenoy N."/>
            <person name="Sisk P."/>
            <person name="Stolte C."/>
            <person name="Sykes S."/>
            <person name="Walk T."/>
            <person name="White J."/>
            <person name="Yandava C."/>
            <person name="Burger G."/>
            <person name="Gray M.W."/>
            <person name="Holland P.W.H."/>
            <person name="King N."/>
            <person name="Lang F.B.F."/>
            <person name="Roger A.J."/>
            <person name="Ruiz-Trillo I."/>
            <person name="Lander E."/>
            <person name="Nusbaum C."/>
        </authorList>
    </citation>
    <scope>NUCLEOTIDE SEQUENCE [LARGE SCALE GENOMIC DNA]</scope>
    <source>
        <strain evidence="10">ATCC 38327</strain>
    </source>
</reference>
<dbReference type="Pfam" id="PF22591">
    <property type="entry name" value="eIF3a_PCI_TPR-like"/>
    <property type="match status" value="2"/>
</dbReference>
<dbReference type="OMA" id="DHMKNVV"/>
<dbReference type="GO" id="GO:0071541">
    <property type="term" value="C:eukaryotic translation initiation factor 3 complex, eIF3m"/>
    <property type="evidence" value="ECO:0007669"/>
    <property type="project" value="TreeGrafter"/>
</dbReference>
<evidence type="ECO:0000259" key="8">
    <source>
        <dbReference type="PROSITE" id="PS50250"/>
    </source>
</evidence>
<dbReference type="GO" id="GO:0003729">
    <property type="term" value="F:mRNA binding"/>
    <property type="evidence" value="ECO:0007669"/>
    <property type="project" value="TreeGrafter"/>
</dbReference>
<feature type="compositionally biased region" description="Basic and acidic residues" evidence="7">
    <location>
        <begin position="787"/>
        <end position="799"/>
    </location>
</feature>
<dbReference type="PROSITE" id="PS50250">
    <property type="entry name" value="PCI"/>
    <property type="match status" value="1"/>
</dbReference>
<dbReference type="GO" id="GO:0002188">
    <property type="term" value="P:translation reinitiation"/>
    <property type="evidence" value="ECO:0007669"/>
    <property type="project" value="TreeGrafter"/>
</dbReference>
<dbReference type="EMBL" id="GG745328">
    <property type="protein sequence ID" value="KNE54504.1"/>
    <property type="molecule type" value="Genomic_DNA"/>
</dbReference>
<dbReference type="OrthoDB" id="18884at2759"/>
<protein>
    <recommendedName>
        <fullName evidence="8">PCI domain-containing protein</fullName>
    </recommendedName>
</protein>
<organism evidence="9 10">
    <name type="scientific">Allomyces macrogynus (strain ATCC 38327)</name>
    <name type="common">Allomyces javanicus var. macrogynus</name>
    <dbReference type="NCBI Taxonomy" id="578462"/>
    <lineage>
        <taxon>Eukaryota</taxon>
        <taxon>Fungi</taxon>
        <taxon>Fungi incertae sedis</taxon>
        <taxon>Blastocladiomycota</taxon>
        <taxon>Blastocladiomycetes</taxon>
        <taxon>Blastocladiales</taxon>
        <taxon>Blastocladiaceae</taxon>
        <taxon>Allomyces</taxon>
    </lineage>
</organism>
<keyword evidence="3" id="KW-0396">Initiation factor</keyword>
<evidence type="ECO:0000256" key="3">
    <source>
        <dbReference type="ARBA" id="ARBA00022540"/>
    </source>
</evidence>
<keyword evidence="6" id="KW-0175">Coiled coil</keyword>
<dbReference type="Gene3D" id="1.25.40.860">
    <property type="match status" value="2"/>
</dbReference>
<dbReference type="InterPro" id="IPR054711">
    <property type="entry name" value="eIF3a_PCI_TPR-like"/>
</dbReference>
<feature type="coiled-coil region" evidence="6">
    <location>
        <begin position="568"/>
        <end position="717"/>
    </location>
</feature>
<name>A0A0L0RWM9_ALLM3</name>
<dbReference type="InterPro" id="IPR027512">
    <property type="entry name" value="EIF3A"/>
</dbReference>
<evidence type="ECO:0000256" key="4">
    <source>
        <dbReference type="ARBA" id="ARBA00022884"/>
    </source>
</evidence>
<evidence type="ECO:0000256" key="1">
    <source>
        <dbReference type="ARBA" id="ARBA00004496"/>
    </source>
</evidence>
<feature type="compositionally biased region" description="Basic and acidic residues" evidence="7">
    <location>
        <begin position="809"/>
        <end position="875"/>
    </location>
</feature>
<dbReference type="GO" id="GO:0001732">
    <property type="term" value="P:formation of cytoplasmic translation initiation complex"/>
    <property type="evidence" value="ECO:0007669"/>
    <property type="project" value="TreeGrafter"/>
</dbReference>
<feature type="compositionally biased region" description="Low complexity" evidence="7">
    <location>
        <begin position="878"/>
        <end position="929"/>
    </location>
</feature>
<evidence type="ECO:0000256" key="5">
    <source>
        <dbReference type="ARBA" id="ARBA00022917"/>
    </source>
</evidence>